<dbReference type="PANTHER" id="PTHR30244">
    <property type="entry name" value="TRANSAMINASE"/>
    <property type="match status" value="1"/>
</dbReference>
<gene>
    <name evidence="2" type="ORF">GCU68_21245</name>
</gene>
<evidence type="ECO:0000256" key="1">
    <source>
        <dbReference type="RuleBase" id="RU004508"/>
    </source>
</evidence>
<protein>
    <submittedName>
        <fullName evidence="2">DegT/DnrJ/EryC1/StrS aminotransferase family protein</fullName>
    </submittedName>
</protein>
<evidence type="ECO:0000313" key="3">
    <source>
        <dbReference type="Proteomes" id="UP000326170"/>
    </source>
</evidence>
<dbReference type="SUPFAM" id="SSF53383">
    <property type="entry name" value="PLP-dependent transferases"/>
    <property type="match status" value="1"/>
</dbReference>
<keyword evidence="2" id="KW-0808">Transferase</keyword>
<keyword evidence="2" id="KW-0032">Aminotransferase</keyword>
<dbReference type="InterPro" id="IPR015421">
    <property type="entry name" value="PyrdxlP-dep_Trfase_major"/>
</dbReference>
<dbReference type="Proteomes" id="UP000326170">
    <property type="component" value="Plasmid unnamed3"/>
</dbReference>
<dbReference type="Pfam" id="PF01041">
    <property type="entry name" value="DegT_DnrJ_EryC1"/>
    <property type="match status" value="1"/>
</dbReference>
<dbReference type="KEGG" id="nas:GCU68_21245"/>
<dbReference type="InterPro" id="IPR000653">
    <property type="entry name" value="DegT/StrS_aminotransferase"/>
</dbReference>
<accession>A0A5P9PAA7</accession>
<geneLocation type="plasmid" evidence="2 3">
    <name>unnamed3</name>
</geneLocation>
<dbReference type="InterPro" id="IPR015422">
    <property type="entry name" value="PyrdxlP-dep_Trfase_small"/>
</dbReference>
<dbReference type="InterPro" id="IPR015424">
    <property type="entry name" value="PyrdxlP-dep_Trfase"/>
</dbReference>
<proteinExistence type="inferred from homology"/>
<dbReference type="GO" id="GO:0008483">
    <property type="term" value="F:transaminase activity"/>
    <property type="evidence" value="ECO:0007669"/>
    <property type="project" value="UniProtKB-KW"/>
</dbReference>
<dbReference type="GO" id="GO:0030170">
    <property type="term" value="F:pyridoxal phosphate binding"/>
    <property type="evidence" value="ECO:0007669"/>
    <property type="project" value="TreeGrafter"/>
</dbReference>
<dbReference type="GO" id="GO:0000271">
    <property type="term" value="P:polysaccharide biosynthetic process"/>
    <property type="evidence" value="ECO:0007669"/>
    <property type="project" value="TreeGrafter"/>
</dbReference>
<dbReference type="EMBL" id="CP045491">
    <property type="protein sequence ID" value="QFU85045.1"/>
    <property type="molecule type" value="Genomic_DNA"/>
</dbReference>
<dbReference type="Gene3D" id="3.90.1150.10">
    <property type="entry name" value="Aspartate Aminotransferase, domain 1"/>
    <property type="match status" value="1"/>
</dbReference>
<name>A0A5P9PAA7_9EURY</name>
<reference evidence="2 3" key="1">
    <citation type="journal article" date="2007" name="Int. J. Syst. Evol. Microbiol.">
        <title>Natronorubrum sulfidifaciens sp. nov., an extremely haloalkaliphilic archaeon isolated from Aiding salt lake in Xin-Jiang, China.</title>
        <authorList>
            <person name="Cui H.L."/>
            <person name="Tohty D."/>
            <person name="Liu H.C."/>
            <person name="Liu S.J."/>
            <person name="Oren A."/>
            <person name="Zhou P.J."/>
        </authorList>
    </citation>
    <scope>NUCLEOTIDE SEQUENCE [LARGE SCALE GENOMIC DNA]</scope>
    <source>
        <strain evidence="2 3">7-3</strain>
        <plasmid evidence="2">unnamed3</plasmid>
    </source>
</reference>
<dbReference type="PANTHER" id="PTHR30244:SF34">
    <property type="entry name" value="DTDP-4-AMINO-4,6-DIDEOXYGALACTOSE TRANSAMINASE"/>
    <property type="match status" value="1"/>
</dbReference>
<dbReference type="RefSeq" id="WP_152944602.1">
    <property type="nucleotide sequence ID" value="NZ_CP045491.1"/>
</dbReference>
<keyword evidence="2" id="KW-0614">Plasmid</keyword>
<keyword evidence="3" id="KW-1185">Reference proteome</keyword>
<dbReference type="AlphaFoldDB" id="A0A5P9PAA7"/>
<dbReference type="GeneID" id="42303591"/>
<evidence type="ECO:0000313" key="2">
    <source>
        <dbReference type="EMBL" id="QFU85045.1"/>
    </source>
</evidence>
<organism evidence="2 3">
    <name type="scientific">Natronorubrum aibiense</name>
    <dbReference type="NCBI Taxonomy" id="348826"/>
    <lineage>
        <taxon>Archaea</taxon>
        <taxon>Methanobacteriati</taxon>
        <taxon>Methanobacteriota</taxon>
        <taxon>Stenosarchaea group</taxon>
        <taxon>Halobacteria</taxon>
        <taxon>Halobacteriales</taxon>
        <taxon>Natrialbaceae</taxon>
        <taxon>Natronorubrum</taxon>
    </lineage>
</organism>
<keyword evidence="1" id="KW-0663">Pyridoxal phosphate</keyword>
<dbReference type="Gene3D" id="3.40.640.10">
    <property type="entry name" value="Type I PLP-dependent aspartate aminotransferase-like (Major domain)"/>
    <property type="match status" value="1"/>
</dbReference>
<comment type="similarity">
    <text evidence="1">Belongs to the DegT/DnrJ/EryC1 family.</text>
</comment>
<sequence length="377" mass="41304">MISEHPSLSIRSLSEPEATDIRSVLERSAADISFYGSGKAALYDGLAGLVEPGENVLVPAYLPDAIAEALVDLELEVRYYCVEETLAPDLADVERRLDDDTVAVMSVNYFGFPQPGLEEFISLVEEYDCYHIDDNAHSPISVDNGTLLGTRGDLGVSSLWKLLPIPDGAVLYCNDPAVAARLEPSSFAGIRTQFGTDDCLFVLKSLVSNLLGVNETIQRSVDEFVASRGPSLSVPGPKTRYEAGKTQMSKLSAHIVEHTDSQPIRARRRENYRAWQRLLESRADAEVLYELLPEGICPQVFPVRTDAPQQLLEDLERCGVDGAHTWPRLSSAVVDDPTYDVATTLAREIIVLPIHQQLDPGTIDAVGEQLSQHVASD</sequence>
<dbReference type="OrthoDB" id="358899at2157"/>